<dbReference type="Gene3D" id="2.40.10.120">
    <property type="match status" value="1"/>
</dbReference>
<proteinExistence type="predicted"/>
<evidence type="ECO:0000313" key="3">
    <source>
        <dbReference type="Proteomes" id="UP000185860"/>
    </source>
</evidence>
<feature type="coiled-coil region" evidence="1">
    <location>
        <begin position="268"/>
        <end position="318"/>
    </location>
</feature>
<dbReference type="STRING" id="454136.NIES2119_26395"/>
<dbReference type="PANTHER" id="PTHR43019:SF46">
    <property type="entry name" value="SERINE PROTEASE"/>
    <property type="match status" value="1"/>
</dbReference>
<reference evidence="2 3" key="1">
    <citation type="submission" date="2016-11" db="EMBL/GenBank/DDBJ databases">
        <title>Draft Genome Sequences of Nine Cyanobacterial Strains from Diverse Habitats.</title>
        <authorList>
            <person name="Zhu T."/>
            <person name="Hou S."/>
            <person name="Lu X."/>
            <person name="Hess W.R."/>
        </authorList>
    </citation>
    <scope>NUCLEOTIDE SEQUENCE [LARGE SCALE GENOMIC DNA]</scope>
    <source>
        <strain evidence="2 3">IAM M-71</strain>
    </source>
</reference>
<organism evidence="2 3">
    <name type="scientific">[Phormidium ambiguum] IAM M-71</name>
    <dbReference type="NCBI Taxonomy" id="454136"/>
    <lineage>
        <taxon>Bacteria</taxon>
        <taxon>Bacillati</taxon>
        <taxon>Cyanobacteriota</taxon>
        <taxon>Cyanophyceae</taxon>
        <taxon>Oscillatoriophycideae</taxon>
        <taxon>Aerosakkonematales</taxon>
        <taxon>Aerosakkonemataceae</taxon>
        <taxon>Floridanema</taxon>
    </lineage>
</organism>
<gene>
    <name evidence="2" type="ORF">NIES2119_26395</name>
</gene>
<dbReference type="EMBL" id="MRCE01000040">
    <property type="protein sequence ID" value="OKH32368.1"/>
    <property type="molecule type" value="Genomic_DNA"/>
</dbReference>
<dbReference type="PANTHER" id="PTHR43019">
    <property type="entry name" value="SERINE ENDOPROTEASE DEGS"/>
    <property type="match status" value="1"/>
</dbReference>
<comment type="caution">
    <text evidence="2">The sequence shown here is derived from an EMBL/GenBank/DDBJ whole genome shotgun (WGS) entry which is preliminary data.</text>
</comment>
<dbReference type="RefSeq" id="WP_073596472.1">
    <property type="nucleotide sequence ID" value="NZ_MRCE01000040.1"/>
</dbReference>
<protein>
    <recommendedName>
        <fullName evidence="4">Serine protease</fullName>
    </recommendedName>
</protein>
<evidence type="ECO:0000256" key="1">
    <source>
        <dbReference type="SAM" id="Coils"/>
    </source>
</evidence>
<dbReference type="OrthoDB" id="466389at2"/>
<dbReference type="Pfam" id="PF13365">
    <property type="entry name" value="Trypsin_2"/>
    <property type="match status" value="1"/>
</dbReference>
<evidence type="ECO:0008006" key="4">
    <source>
        <dbReference type="Google" id="ProtNLM"/>
    </source>
</evidence>
<dbReference type="SUPFAM" id="SSF50494">
    <property type="entry name" value="Trypsin-like serine proteases"/>
    <property type="match status" value="1"/>
</dbReference>
<dbReference type="InterPro" id="IPR009003">
    <property type="entry name" value="Peptidase_S1_PA"/>
</dbReference>
<dbReference type="AlphaFoldDB" id="A0A1U7I7M2"/>
<evidence type="ECO:0000313" key="2">
    <source>
        <dbReference type="EMBL" id="OKH32368.1"/>
    </source>
</evidence>
<sequence>MSSNVSDSIVLITSSEPNRSRDFGTGFIIHRDEQAVYLLTCAHVVRDVGGAEKVMAGGLPATVIASGEKEGFDLAVLQVEGLWDKPRLTLCAVSEEETAFIIAGFYQFDPKSPPALRKIRGSLGEQISLASSDGRERVNAWDLKIEGEYYLQPGYSGSPVVNQTNGCVLGVATHLIGKGEKGLAISIEAIGKIWREMPDYLISKFLSSKQGNCAASSVYILPNTTVTNFVPFGQVNYNEAPNFVRDLKIDVPSVEAIHSSQPSDPKRVQKLKKSLAEALELLDEYEQQERLTTDPKTRRNGQVEQELLRQQIEKYEREIKKLGG</sequence>
<dbReference type="Proteomes" id="UP000185860">
    <property type="component" value="Unassembled WGS sequence"/>
</dbReference>
<keyword evidence="1" id="KW-0175">Coiled coil</keyword>
<accession>A0A1U7I7M2</accession>
<name>A0A1U7I7M2_9CYAN</name>